<dbReference type="SUPFAM" id="SSF53850">
    <property type="entry name" value="Periplasmic binding protein-like II"/>
    <property type="match status" value="1"/>
</dbReference>
<dbReference type="PANTHER" id="PTHR30024:SF47">
    <property type="entry name" value="TAURINE-BINDING PERIPLASMIC PROTEIN"/>
    <property type="match status" value="1"/>
</dbReference>
<feature type="signal peptide" evidence="4">
    <location>
        <begin position="1"/>
        <end position="26"/>
    </location>
</feature>
<evidence type="ECO:0000313" key="5">
    <source>
        <dbReference type="EMBL" id="QWG21652.1"/>
    </source>
</evidence>
<dbReference type="EMBL" id="CP076136">
    <property type="protein sequence ID" value="QWG21652.1"/>
    <property type="molecule type" value="Genomic_DNA"/>
</dbReference>
<gene>
    <name evidence="5" type="ORF">KMZ93_16805</name>
</gene>
<dbReference type="GO" id="GO:0042918">
    <property type="term" value="P:alkanesulfonate transmembrane transport"/>
    <property type="evidence" value="ECO:0007669"/>
    <property type="project" value="TreeGrafter"/>
</dbReference>
<sequence length="388" mass="41562">MINRLLAVAPVVLTSVSLLTLTAAHAQDVKLPPTMTFTAYDTGTSGFNIAVGVGKMMKDKYGTDVRVLPAGNDVARLAPLRAGRVALAWMGTGVYFAQEGVFEFGVKEWGPQALQMTLSTVDCNGLSVGVAKDTGVKEWKDFRGKRLGFVVGSPALNQNAQAIIAYAGLTKNDVKIVEFASYGAMWKGVINNDADGAFASTVSGPTKELESSPRGIVWPELPVEDKEAWARVKKIGAFFKPHVTTCGAAIQASKPLNLATYPYPIATTYATQAPDQVYALTKAMISGYDAYKDSAPGASGLDVKRQTKQWVIPFHPGAAKALKEAGNWTDADEKYNNDLIKRQGVLAAAWAEYGKASPPSDDKEFLAGWMKARAAALKKANMPNGFED</sequence>
<comment type="subcellular location">
    <subcellularLocation>
        <location evidence="1">Periplasm</location>
    </subcellularLocation>
</comment>
<dbReference type="PANTHER" id="PTHR30024">
    <property type="entry name" value="ALIPHATIC SULFONATES-BINDING PROTEIN-RELATED"/>
    <property type="match status" value="1"/>
</dbReference>
<name>A0A975NUR2_9BRAD</name>
<evidence type="ECO:0000256" key="4">
    <source>
        <dbReference type="SAM" id="SignalP"/>
    </source>
</evidence>
<keyword evidence="3 4" id="KW-0732">Signal</keyword>
<dbReference type="AlphaFoldDB" id="A0A975NUR2"/>
<dbReference type="Proteomes" id="UP000676951">
    <property type="component" value="Chromosome"/>
</dbReference>
<dbReference type="RefSeq" id="WP_215602372.1">
    <property type="nucleotide sequence ID" value="NZ_CP076136.1"/>
</dbReference>
<evidence type="ECO:0000256" key="1">
    <source>
        <dbReference type="ARBA" id="ARBA00004418"/>
    </source>
</evidence>
<comment type="similarity">
    <text evidence="2">Belongs to the bacterial solute-binding protein SsuA/TauA family.</text>
</comment>
<evidence type="ECO:0000256" key="2">
    <source>
        <dbReference type="ARBA" id="ARBA00010742"/>
    </source>
</evidence>
<evidence type="ECO:0000313" key="6">
    <source>
        <dbReference type="Proteomes" id="UP000676951"/>
    </source>
</evidence>
<dbReference type="NCBIfam" id="TIGR02122">
    <property type="entry name" value="TRAP_TAXI"/>
    <property type="match status" value="1"/>
</dbReference>
<reference evidence="5 6" key="1">
    <citation type="submission" date="2021-06" db="EMBL/GenBank/DDBJ databases">
        <title>Bradyrhizobium sp. S2-11-4 Genome sequencing.</title>
        <authorList>
            <person name="Jin L."/>
        </authorList>
    </citation>
    <scope>NUCLEOTIDE SEQUENCE [LARGE SCALE GENOMIC DNA]</scope>
    <source>
        <strain evidence="5 6">S2-11-4</strain>
    </source>
</reference>
<dbReference type="Pfam" id="PF16868">
    <property type="entry name" value="NMT1_3"/>
    <property type="match status" value="1"/>
</dbReference>
<organism evidence="5 6">
    <name type="scientific">Bradyrhizobium sediminis</name>
    <dbReference type="NCBI Taxonomy" id="2840469"/>
    <lineage>
        <taxon>Bacteria</taxon>
        <taxon>Pseudomonadati</taxon>
        <taxon>Pseudomonadota</taxon>
        <taxon>Alphaproteobacteria</taxon>
        <taxon>Hyphomicrobiales</taxon>
        <taxon>Nitrobacteraceae</taxon>
        <taxon>Bradyrhizobium</taxon>
    </lineage>
</organism>
<protein>
    <submittedName>
        <fullName evidence="5">TAXI family TRAP transporter solute-binding subunit</fullName>
    </submittedName>
</protein>
<keyword evidence="6" id="KW-1185">Reference proteome</keyword>
<dbReference type="Gene3D" id="3.40.190.10">
    <property type="entry name" value="Periplasmic binding protein-like II"/>
    <property type="match status" value="2"/>
</dbReference>
<proteinExistence type="inferred from homology"/>
<dbReference type="InterPro" id="IPR011852">
    <property type="entry name" value="TRAP_TAXI"/>
</dbReference>
<evidence type="ECO:0000256" key="3">
    <source>
        <dbReference type="ARBA" id="ARBA00022729"/>
    </source>
</evidence>
<accession>A0A975NUR2</accession>
<dbReference type="GO" id="GO:0042597">
    <property type="term" value="C:periplasmic space"/>
    <property type="evidence" value="ECO:0007669"/>
    <property type="project" value="UniProtKB-SubCell"/>
</dbReference>
<feature type="chain" id="PRO_5036777181" evidence="4">
    <location>
        <begin position="27"/>
        <end position="388"/>
    </location>
</feature>